<dbReference type="Gene3D" id="3.30.559.10">
    <property type="entry name" value="Chloramphenicol acetyltransferase-like domain"/>
    <property type="match status" value="1"/>
</dbReference>
<evidence type="ECO:0000313" key="3">
    <source>
        <dbReference type="EMBL" id="MEU0156296.1"/>
    </source>
</evidence>
<name>A0ABV2VXL0_9ACTN</name>
<dbReference type="Gene3D" id="3.30.559.30">
    <property type="entry name" value="Nonribosomal peptide synthetase, condensation domain"/>
    <property type="match status" value="1"/>
</dbReference>
<accession>A0ABV2VXL0</accession>
<evidence type="ECO:0000259" key="2">
    <source>
        <dbReference type="Pfam" id="PF00668"/>
    </source>
</evidence>
<evidence type="ECO:0000256" key="1">
    <source>
        <dbReference type="SAM" id="MobiDB-lite"/>
    </source>
</evidence>
<gene>
    <name evidence="3" type="ORF">ABZ071_31325</name>
</gene>
<dbReference type="InterPro" id="IPR001242">
    <property type="entry name" value="Condensation_dom"/>
</dbReference>
<protein>
    <submittedName>
        <fullName evidence="3">Condensation domain-containing protein</fullName>
    </submittedName>
</protein>
<feature type="region of interest" description="Disordered" evidence="1">
    <location>
        <begin position="378"/>
        <end position="397"/>
    </location>
</feature>
<organism evidence="3 4">
    <name type="scientific">Micromonospora fulviviridis</name>
    <dbReference type="NCBI Taxonomy" id="47860"/>
    <lineage>
        <taxon>Bacteria</taxon>
        <taxon>Bacillati</taxon>
        <taxon>Actinomycetota</taxon>
        <taxon>Actinomycetes</taxon>
        <taxon>Micromonosporales</taxon>
        <taxon>Micromonosporaceae</taxon>
        <taxon>Micromonospora</taxon>
    </lineage>
</organism>
<dbReference type="Proteomes" id="UP001550348">
    <property type="component" value="Unassembled WGS sequence"/>
</dbReference>
<dbReference type="SUPFAM" id="SSF52777">
    <property type="entry name" value="CoA-dependent acyltransferases"/>
    <property type="match status" value="2"/>
</dbReference>
<dbReference type="Pfam" id="PF00668">
    <property type="entry name" value="Condensation"/>
    <property type="match status" value="1"/>
</dbReference>
<proteinExistence type="predicted"/>
<keyword evidence="4" id="KW-1185">Reference proteome</keyword>
<reference evidence="3 4" key="1">
    <citation type="submission" date="2024-06" db="EMBL/GenBank/DDBJ databases">
        <title>The Natural Products Discovery Center: Release of the First 8490 Sequenced Strains for Exploring Actinobacteria Biosynthetic Diversity.</title>
        <authorList>
            <person name="Kalkreuter E."/>
            <person name="Kautsar S.A."/>
            <person name="Yang D."/>
            <person name="Bader C.D."/>
            <person name="Teijaro C.N."/>
            <person name="Fluegel L."/>
            <person name="Davis C.M."/>
            <person name="Simpson J.R."/>
            <person name="Lauterbach L."/>
            <person name="Steele A.D."/>
            <person name="Gui C."/>
            <person name="Meng S."/>
            <person name="Li G."/>
            <person name="Viehrig K."/>
            <person name="Ye F."/>
            <person name="Su P."/>
            <person name="Kiefer A.F."/>
            <person name="Nichols A."/>
            <person name="Cepeda A.J."/>
            <person name="Yan W."/>
            <person name="Fan B."/>
            <person name="Jiang Y."/>
            <person name="Adhikari A."/>
            <person name="Zheng C.-J."/>
            <person name="Schuster L."/>
            <person name="Cowan T.M."/>
            <person name="Smanski M.J."/>
            <person name="Chevrette M.G."/>
            <person name="De Carvalho L.P.S."/>
            <person name="Shen B."/>
        </authorList>
    </citation>
    <scope>NUCLEOTIDE SEQUENCE [LARGE SCALE GENOMIC DNA]</scope>
    <source>
        <strain evidence="3 4">NPDC006286</strain>
    </source>
</reference>
<dbReference type="InterPro" id="IPR023213">
    <property type="entry name" value="CAT-like_dom_sf"/>
</dbReference>
<sequence>MELRRVQSVPLHFHGLRERTGDLTLGQRNILHWMTSGPEPHYATLGCAVPLPTEARLPEIMNGIAVLLARHEGLRTVFDLAPVPKQRVLGSGVLPLDVYMVRDESADPDTVAAAVGAHLRDDGSYEPGRLPMRIALALRQNTVVACVAGFSHLVVDDVALRVVRAELTELFRSPGVLLRYLERSAASVEVNPSENRRHQPIDQAVLESTGPMAHLVENSLRRWAQMFSRLPHSQYPAPRSTQTGSISVTLHSPEAAVALSAVSARTRVSRSSVVLAALCAVLAQRTGRREIIIPTLSGNRFNPRLVDYVGTLVQATVAAVDAGGVTFDQLAARTWAAVVDASRYGMWDIDRMVAQGERIDFERGMRFQKEPLFNSTVVEGSPAAESPEPLGPTRIDVQPMPPTSALIRFDLYEISERVSLRLWTGDASRLPVHDAQAILLAVERLLLSCQAGNLSPAEIRQAISLEPIRYGPGWVLLESGWVEVAEVQELLDAALSPRHAAVFDEVNGEPLVAYVVATDEVVSPADAHERCMAMLAGRHTAVAPRRYVMCAAYPADPSDPAAWQTTACSSTQEAH</sequence>
<comment type="caution">
    <text evidence="3">The sequence shown here is derived from an EMBL/GenBank/DDBJ whole genome shotgun (WGS) entry which is preliminary data.</text>
</comment>
<dbReference type="EMBL" id="JBEXRX010000170">
    <property type="protein sequence ID" value="MEU0156296.1"/>
    <property type="molecule type" value="Genomic_DNA"/>
</dbReference>
<evidence type="ECO:0000313" key="4">
    <source>
        <dbReference type="Proteomes" id="UP001550348"/>
    </source>
</evidence>
<dbReference type="RefSeq" id="WP_355667818.1">
    <property type="nucleotide sequence ID" value="NZ_JBEXRX010000170.1"/>
</dbReference>
<feature type="domain" description="Condensation" evidence="2">
    <location>
        <begin position="64"/>
        <end position="357"/>
    </location>
</feature>